<comment type="caution">
    <text evidence="5">Lacks conserved residue(s) required for the propagation of feature annotation.</text>
</comment>
<keyword evidence="3 5" id="KW-0862">Zinc</keyword>
<evidence type="ECO:0000259" key="7">
    <source>
        <dbReference type="PROSITE" id="PS50215"/>
    </source>
</evidence>
<evidence type="ECO:0000256" key="2">
    <source>
        <dbReference type="ARBA" id="ARBA00022801"/>
    </source>
</evidence>
<protein>
    <submittedName>
        <fullName evidence="8">Putative tick metalloprotease 1</fullName>
    </submittedName>
</protein>
<dbReference type="AlphaFoldDB" id="A0A023GBP0"/>
<organism evidence="8">
    <name type="scientific">Amblyomma triste</name>
    <name type="common">Neotropical tick</name>
    <dbReference type="NCBI Taxonomy" id="251400"/>
    <lineage>
        <taxon>Eukaryota</taxon>
        <taxon>Metazoa</taxon>
        <taxon>Ecdysozoa</taxon>
        <taxon>Arthropoda</taxon>
        <taxon>Chelicerata</taxon>
        <taxon>Arachnida</taxon>
        <taxon>Acari</taxon>
        <taxon>Parasitiformes</taxon>
        <taxon>Ixodida</taxon>
        <taxon>Ixodoidea</taxon>
        <taxon>Ixodidae</taxon>
        <taxon>Amblyomminae</taxon>
        <taxon>Amblyomma</taxon>
    </lineage>
</organism>
<feature type="binding site" evidence="5">
    <location>
        <position position="348"/>
    </location>
    <ligand>
        <name>Zn(2+)</name>
        <dbReference type="ChEBI" id="CHEBI:29105"/>
        <note>catalytic</note>
    </ligand>
</feature>
<evidence type="ECO:0000256" key="3">
    <source>
        <dbReference type="ARBA" id="ARBA00022833"/>
    </source>
</evidence>
<evidence type="ECO:0000313" key="8">
    <source>
        <dbReference type="EMBL" id="JAC31279.1"/>
    </source>
</evidence>
<dbReference type="GO" id="GO:0006509">
    <property type="term" value="P:membrane protein ectodomain proteolysis"/>
    <property type="evidence" value="ECO:0007669"/>
    <property type="project" value="TreeGrafter"/>
</dbReference>
<name>A0A023GBP0_AMBTT</name>
<dbReference type="PROSITE" id="PS50215">
    <property type="entry name" value="ADAM_MEPRO"/>
    <property type="match status" value="1"/>
</dbReference>
<reference evidence="8" key="1">
    <citation type="submission" date="2014-03" db="EMBL/GenBank/DDBJ databases">
        <title>The sialotranscriptome of Amblyomma triste, Amblyomma parvum and Amblyomma cajennense ticks, uncovered by 454-based RNA-seq.</title>
        <authorList>
            <person name="Garcia G.R."/>
            <person name="Gardinassi L.G."/>
            <person name="Ribeiro J.M."/>
            <person name="Anatriello E."/>
            <person name="Ferreira B.R."/>
            <person name="Moreira H.N."/>
            <person name="Mafra C."/>
            <person name="Olegario M.M."/>
            <person name="Szabo P.J."/>
            <person name="Miranda-Santos I.K."/>
            <person name="Maruyama S.R."/>
        </authorList>
    </citation>
    <scope>NUCLEOTIDE SEQUENCE</scope>
    <source>
        <strain evidence="8">Mato Grasso do Sul</strain>
        <tissue evidence="8">Salivary glands</tissue>
    </source>
</reference>
<feature type="domain" description="Peptidase M12B" evidence="7">
    <location>
        <begin position="202"/>
        <end position="421"/>
    </location>
</feature>
<dbReference type="Gene3D" id="3.40.390.10">
    <property type="entry name" value="Collagenase (Catalytic Domain)"/>
    <property type="match status" value="1"/>
</dbReference>
<dbReference type="GO" id="GO:0004222">
    <property type="term" value="F:metalloendopeptidase activity"/>
    <property type="evidence" value="ECO:0007669"/>
    <property type="project" value="InterPro"/>
</dbReference>
<feature type="signal peptide" evidence="6">
    <location>
        <begin position="1"/>
        <end position="21"/>
    </location>
</feature>
<dbReference type="SUPFAM" id="SSF55486">
    <property type="entry name" value="Metalloproteases ('zincins'), catalytic domain"/>
    <property type="match status" value="1"/>
</dbReference>
<feature type="chain" id="PRO_5001517036" evidence="6">
    <location>
        <begin position="22"/>
        <end position="505"/>
    </location>
</feature>
<dbReference type="EMBL" id="GBBM01004139">
    <property type="protein sequence ID" value="JAC31279.1"/>
    <property type="molecule type" value="mRNA"/>
</dbReference>
<evidence type="ECO:0000256" key="6">
    <source>
        <dbReference type="SAM" id="SignalP"/>
    </source>
</evidence>
<sequence length="505" mass="57201">MKSAIMYWFLLKLFAIESCAAFFVYPKILESRADDSTLLLHINEGFILNLKKSSILAKDLAFTSFRDDRFDTTVLNGEELEMNLYEDSRHQASVIINILEGTLEVRGMLSHELRIFPVGTSQRSDSGDTLHEIVKLQSRQDRKDHILFDALYSLNEEGSLSDRDTAASSVLKSHTQNETLCNDTNSEIGTPRKNTTERSGLFTVETCIVTTEEYTCAFNTTQDLVIYLAIFLNAAALVFHDMTNPAVRLQLNHVITNVSDNLINKTDDGVNIHTALYNMKELAEKGAFNRCDVAVLLSSEDMFRMKDNTTIENRVMGIAYLAGVCKDQKVSVGEDMPHTYSGVLTAAHELAHLLGADHDNSSGEYTNIPGYPGSLSCPLEDGYLMSYVGVGKKKHRLSNCSMEQIRFIYRNLSESCIQVRQQPMYTTRSYPGQNITRRQFCQMMHKGTTNPKPFQKRHKRHEDCQIKCCWKDEWTWCQEHPMPEGLVCGPGKRCRRGVCESCVQM</sequence>
<feature type="binding site" evidence="5">
    <location>
        <position position="352"/>
    </location>
    <ligand>
        <name>Zn(2+)</name>
        <dbReference type="ChEBI" id="CHEBI:29105"/>
        <note>catalytic</note>
    </ligand>
</feature>
<evidence type="ECO:0000256" key="1">
    <source>
        <dbReference type="ARBA" id="ARBA00022670"/>
    </source>
</evidence>
<keyword evidence="2" id="KW-0378">Hydrolase</keyword>
<dbReference type="InterPro" id="IPR024079">
    <property type="entry name" value="MetalloPept_cat_dom_sf"/>
</dbReference>
<feature type="binding site" evidence="5">
    <location>
        <position position="358"/>
    </location>
    <ligand>
        <name>Zn(2+)</name>
        <dbReference type="ChEBI" id="CHEBI:29105"/>
        <note>catalytic</note>
    </ligand>
</feature>
<keyword evidence="1 8" id="KW-0645">Protease</keyword>
<proteinExistence type="evidence at transcript level"/>
<dbReference type="InterPro" id="IPR001590">
    <property type="entry name" value="Peptidase_M12B"/>
</dbReference>
<dbReference type="PANTHER" id="PTHR11905">
    <property type="entry name" value="ADAM A DISINTEGRIN AND METALLOPROTEASE DOMAIN"/>
    <property type="match status" value="1"/>
</dbReference>
<keyword evidence="5" id="KW-0479">Metal-binding</keyword>
<keyword evidence="4 8" id="KW-0482">Metalloprotease</keyword>
<dbReference type="GO" id="GO:0046872">
    <property type="term" value="F:metal ion binding"/>
    <property type="evidence" value="ECO:0007669"/>
    <property type="project" value="UniProtKB-KW"/>
</dbReference>
<keyword evidence="6" id="KW-0732">Signal</keyword>
<feature type="active site" evidence="5">
    <location>
        <position position="349"/>
    </location>
</feature>
<evidence type="ECO:0000256" key="4">
    <source>
        <dbReference type="ARBA" id="ARBA00023049"/>
    </source>
</evidence>
<dbReference type="Pfam" id="PF13688">
    <property type="entry name" value="Reprolysin_5"/>
    <property type="match status" value="1"/>
</dbReference>
<evidence type="ECO:0000256" key="5">
    <source>
        <dbReference type="PROSITE-ProRule" id="PRU00276"/>
    </source>
</evidence>
<dbReference type="PANTHER" id="PTHR11905:SF159">
    <property type="entry name" value="ADAM METALLOPROTEASE"/>
    <property type="match status" value="1"/>
</dbReference>
<accession>A0A023GBP0</accession>